<dbReference type="EMBL" id="MEYV01000011">
    <property type="protein sequence ID" value="OGD40144.1"/>
    <property type="molecule type" value="Genomic_DNA"/>
</dbReference>
<comment type="caution">
    <text evidence="15">The sequence shown here is derived from an EMBL/GenBank/DDBJ whole genome shotgun (WGS) entry which is preliminary data.</text>
</comment>
<dbReference type="InterPro" id="IPR011004">
    <property type="entry name" value="Trimer_LpxA-like_sf"/>
</dbReference>
<comment type="cofactor">
    <cofactor evidence="1">
        <name>Mg(2+)</name>
        <dbReference type="ChEBI" id="CHEBI:18420"/>
    </cofactor>
</comment>
<dbReference type="InterPro" id="IPR050065">
    <property type="entry name" value="GlmU-like"/>
</dbReference>
<evidence type="ECO:0000256" key="9">
    <source>
        <dbReference type="ARBA" id="ARBA00023315"/>
    </source>
</evidence>
<dbReference type="GO" id="GO:0008360">
    <property type="term" value="P:regulation of cell shape"/>
    <property type="evidence" value="ECO:0007669"/>
    <property type="project" value="UniProtKB-KW"/>
</dbReference>
<dbReference type="Gene3D" id="2.160.10.10">
    <property type="entry name" value="Hexapeptide repeat proteins"/>
    <property type="match status" value="1"/>
</dbReference>
<evidence type="ECO:0000313" key="16">
    <source>
        <dbReference type="Proteomes" id="UP000177197"/>
    </source>
</evidence>
<dbReference type="GO" id="GO:0009252">
    <property type="term" value="P:peptidoglycan biosynthetic process"/>
    <property type="evidence" value="ECO:0007669"/>
    <property type="project" value="UniProtKB-KW"/>
</dbReference>
<evidence type="ECO:0000256" key="8">
    <source>
        <dbReference type="ARBA" id="ARBA00022984"/>
    </source>
</evidence>
<dbReference type="SUPFAM" id="SSF51161">
    <property type="entry name" value="Trimeric LpxA-like enzymes"/>
    <property type="match status" value="1"/>
</dbReference>
<dbReference type="GO" id="GO:0071555">
    <property type="term" value="P:cell wall organization"/>
    <property type="evidence" value="ECO:0007669"/>
    <property type="project" value="UniProtKB-KW"/>
</dbReference>
<evidence type="ECO:0000256" key="3">
    <source>
        <dbReference type="ARBA" id="ARBA00022679"/>
    </source>
</evidence>
<accession>A0A1F5CBC4</accession>
<feature type="region of interest" description="Disordered" evidence="14">
    <location>
        <begin position="1"/>
        <end position="31"/>
    </location>
</feature>
<evidence type="ECO:0000256" key="11">
    <source>
        <dbReference type="ARBA" id="ARBA00048247"/>
    </source>
</evidence>
<gene>
    <name evidence="15" type="ORF">A3I30_02640</name>
</gene>
<evidence type="ECO:0000256" key="14">
    <source>
        <dbReference type="SAM" id="MobiDB-lite"/>
    </source>
</evidence>
<reference evidence="15 16" key="1">
    <citation type="journal article" date="2016" name="Nat. Commun.">
        <title>Thousands of microbial genomes shed light on interconnected biogeochemical processes in an aquifer system.</title>
        <authorList>
            <person name="Anantharaman K."/>
            <person name="Brown C.T."/>
            <person name="Hug L.A."/>
            <person name="Sharon I."/>
            <person name="Castelle C.J."/>
            <person name="Probst A.J."/>
            <person name="Thomas B.C."/>
            <person name="Singh A."/>
            <person name="Wilkins M.J."/>
            <person name="Karaoz U."/>
            <person name="Brodie E.L."/>
            <person name="Williams K.H."/>
            <person name="Hubbard S.S."/>
            <person name="Banfield J.F."/>
        </authorList>
    </citation>
    <scope>NUCLEOTIDE SEQUENCE [LARGE SCALE GENOMIC DNA]</scope>
</reference>
<keyword evidence="9" id="KW-0012">Acyltransferase</keyword>
<evidence type="ECO:0000256" key="1">
    <source>
        <dbReference type="ARBA" id="ARBA00001946"/>
    </source>
</evidence>
<name>A0A1F5CBC4_9BACT</name>
<comment type="function">
    <text evidence="13">Catalyzes the last two sequential reactions in the de novo biosynthetic pathway for UDP-N-acetylglucosamine (UDP-GlcNAc). The C-terminal domain catalyzes the transfer of acetyl group from acetyl coenzyme A to glucosamine-1-phosphate (GlcN-1-P) to produce N-acetylglucosamine-1-phosphate (GlcNAc-1-P), which is converted into UDP-GlcNAc by the transfer of uridine 5-monophosphate (from uridine 5-triphosphate), a reaction catalyzed by the N-terminal domain.</text>
</comment>
<evidence type="ECO:0008006" key="17">
    <source>
        <dbReference type="Google" id="ProtNLM"/>
    </source>
</evidence>
<sequence>MWDLNTPGSLNSGEGQNDDASPTNDHGFPPKVSSRDFLMERFSRFCIDPYNTYIGLNVAIGEGTIIEPSVYIFDRPDGKRNIIGKNCRIDTNVKIREWFELDDEVHLGHCAEVVRSKIGKQTQASHWCHIGDAIIGAGCNIAAGVIFCNYDGKYKRQTILEDDVFIGSGAKLIPTTRTTPLVISRGAFIAAGAIISKNVKEYSFVKGVNMVSSKVCMVDEIGWELVSKNEHPILRTQLEETDQGYP</sequence>
<dbReference type="Proteomes" id="UP000177197">
    <property type="component" value="Unassembled WGS sequence"/>
</dbReference>
<dbReference type="GO" id="GO:0003977">
    <property type="term" value="F:UDP-N-acetylglucosamine diphosphorylase activity"/>
    <property type="evidence" value="ECO:0007669"/>
    <property type="project" value="UniProtKB-EC"/>
</dbReference>
<feature type="compositionally biased region" description="Polar residues" evidence="14">
    <location>
        <begin position="1"/>
        <end position="24"/>
    </location>
</feature>
<evidence type="ECO:0000256" key="13">
    <source>
        <dbReference type="ARBA" id="ARBA00049628"/>
    </source>
</evidence>
<keyword evidence="4" id="KW-0548">Nucleotidyltransferase</keyword>
<evidence type="ECO:0000256" key="12">
    <source>
        <dbReference type="ARBA" id="ARBA00048493"/>
    </source>
</evidence>
<evidence type="ECO:0000256" key="10">
    <source>
        <dbReference type="ARBA" id="ARBA00023316"/>
    </source>
</evidence>
<keyword evidence="7" id="KW-0133">Cell shape</keyword>
<dbReference type="GO" id="GO:0046872">
    <property type="term" value="F:metal ion binding"/>
    <property type="evidence" value="ECO:0007669"/>
    <property type="project" value="UniProtKB-KW"/>
</dbReference>
<keyword evidence="6" id="KW-0460">Magnesium</keyword>
<dbReference type="PANTHER" id="PTHR43584">
    <property type="entry name" value="NUCLEOTIDYL TRANSFERASE"/>
    <property type="match status" value="1"/>
</dbReference>
<organism evidence="15 16">
    <name type="scientific">Candidatus Azambacteria bacterium RIFCSPLOWO2_02_FULL_44_14</name>
    <dbReference type="NCBI Taxonomy" id="1797306"/>
    <lineage>
        <taxon>Bacteria</taxon>
        <taxon>Candidatus Azamiibacteriota</taxon>
    </lineage>
</organism>
<keyword evidence="5" id="KW-0479">Metal-binding</keyword>
<keyword evidence="10" id="KW-0961">Cell wall biogenesis/degradation</keyword>
<keyword evidence="8" id="KW-0573">Peptidoglycan synthesis</keyword>
<evidence type="ECO:0000256" key="5">
    <source>
        <dbReference type="ARBA" id="ARBA00022723"/>
    </source>
</evidence>
<protein>
    <recommendedName>
        <fullName evidence="17">UDP-3-O-[3-hydroxymyristoyl] glucosamine N-acyltransferase non-repeat region domain-containing protein</fullName>
    </recommendedName>
</protein>
<evidence type="ECO:0000256" key="6">
    <source>
        <dbReference type="ARBA" id="ARBA00022842"/>
    </source>
</evidence>
<keyword evidence="2" id="KW-0963">Cytoplasm</keyword>
<comment type="catalytic activity">
    <reaction evidence="12">
        <text>N-acetyl-alpha-D-glucosamine 1-phosphate + UTP + H(+) = UDP-N-acetyl-alpha-D-glucosamine + diphosphate</text>
        <dbReference type="Rhea" id="RHEA:13509"/>
        <dbReference type="ChEBI" id="CHEBI:15378"/>
        <dbReference type="ChEBI" id="CHEBI:33019"/>
        <dbReference type="ChEBI" id="CHEBI:46398"/>
        <dbReference type="ChEBI" id="CHEBI:57705"/>
        <dbReference type="ChEBI" id="CHEBI:57776"/>
        <dbReference type="EC" id="2.7.7.23"/>
    </reaction>
</comment>
<evidence type="ECO:0000256" key="7">
    <source>
        <dbReference type="ARBA" id="ARBA00022960"/>
    </source>
</evidence>
<comment type="catalytic activity">
    <reaction evidence="11">
        <text>alpha-D-glucosamine 1-phosphate + acetyl-CoA = N-acetyl-alpha-D-glucosamine 1-phosphate + CoA + H(+)</text>
        <dbReference type="Rhea" id="RHEA:13725"/>
        <dbReference type="ChEBI" id="CHEBI:15378"/>
        <dbReference type="ChEBI" id="CHEBI:57287"/>
        <dbReference type="ChEBI" id="CHEBI:57288"/>
        <dbReference type="ChEBI" id="CHEBI:57776"/>
        <dbReference type="ChEBI" id="CHEBI:58516"/>
        <dbReference type="EC" id="2.3.1.157"/>
    </reaction>
</comment>
<dbReference type="AlphaFoldDB" id="A0A1F5CBC4"/>
<keyword evidence="3" id="KW-0808">Transferase</keyword>
<dbReference type="PANTHER" id="PTHR43584:SF3">
    <property type="entry name" value="BIFUNCTIONAL PROTEIN GLMU"/>
    <property type="match status" value="1"/>
</dbReference>
<proteinExistence type="predicted"/>
<evidence type="ECO:0000256" key="4">
    <source>
        <dbReference type="ARBA" id="ARBA00022695"/>
    </source>
</evidence>
<dbReference type="GO" id="GO:0019134">
    <property type="term" value="F:glucosamine-1-phosphate N-acetyltransferase activity"/>
    <property type="evidence" value="ECO:0007669"/>
    <property type="project" value="UniProtKB-EC"/>
</dbReference>
<evidence type="ECO:0000256" key="2">
    <source>
        <dbReference type="ARBA" id="ARBA00022490"/>
    </source>
</evidence>
<evidence type="ECO:0000313" key="15">
    <source>
        <dbReference type="EMBL" id="OGD40144.1"/>
    </source>
</evidence>